<accession>A0AAQ4DGC3</accession>
<keyword evidence="3" id="KW-1185">Reference proteome</keyword>
<dbReference type="EMBL" id="JARKHS020031073">
    <property type="protein sequence ID" value="KAK8761513.1"/>
    <property type="molecule type" value="Genomic_DNA"/>
</dbReference>
<reference evidence="2 3" key="1">
    <citation type="journal article" date="2023" name="Arcadia Sci">
        <title>De novo assembly of a long-read Amblyomma americanum tick genome.</title>
        <authorList>
            <person name="Chou S."/>
            <person name="Poskanzer K.E."/>
            <person name="Rollins M."/>
            <person name="Thuy-Boun P.S."/>
        </authorList>
    </citation>
    <scope>NUCLEOTIDE SEQUENCE [LARGE SCALE GENOMIC DNA]</scope>
    <source>
        <strain evidence="2">F_SG_1</strain>
        <tissue evidence="2">Salivary glands</tissue>
    </source>
</reference>
<dbReference type="GO" id="GO:0003676">
    <property type="term" value="F:nucleic acid binding"/>
    <property type="evidence" value="ECO:0007669"/>
    <property type="project" value="InterPro"/>
</dbReference>
<evidence type="ECO:0000259" key="1">
    <source>
        <dbReference type="PROSITE" id="PS50822"/>
    </source>
</evidence>
<dbReference type="Gene3D" id="3.30.420.10">
    <property type="entry name" value="Ribonuclease H-like superfamily/Ribonuclease H"/>
    <property type="match status" value="1"/>
</dbReference>
<name>A0AAQ4DGC3_AMBAM</name>
<protein>
    <recommendedName>
        <fullName evidence="1">Piwi domain-containing protein</fullName>
    </recommendedName>
</protein>
<dbReference type="Proteomes" id="UP001321473">
    <property type="component" value="Unassembled WGS sequence"/>
</dbReference>
<dbReference type="InterPro" id="IPR012337">
    <property type="entry name" value="RNaseH-like_sf"/>
</dbReference>
<dbReference type="PROSITE" id="PS50822">
    <property type="entry name" value="PIWI"/>
    <property type="match status" value="1"/>
</dbReference>
<feature type="domain" description="Piwi" evidence="1">
    <location>
        <begin position="35"/>
        <end position="135"/>
    </location>
</feature>
<organism evidence="2 3">
    <name type="scientific">Amblyomma americanum</name>
    <name type="common">Lone star tick</name>
    <dbReference type="NCBI Taxonomy" id="6943"/>
    <lineage>
        <taxon>Eukaryota</taxon>
        <taxon>Metazoa</taxon>
        <taxon>Ecdysozoa</taxon>
        <taxon>Arthropoda</taxon>
        <taxon>Chelicerata</taxon>
        <taxon>Arachnida</taxon>
        <taxon>Acari</taxon>
        <taxon>Parasitiformes</taxon>
        <taxon>Ixodida</taxon>
        <taxon>Ixodoidea</taxon>
        <taxon>Ixodidae</taxon>
        <taxon>Amblyomminae</taxon>
        <taxon>Amblyomma</taxon>
    </lineage>
</organism>
<proteinExistence type="predicted"/>
<dbReference type="Pfam" id="PF02171">
    <property type="entry name" value="Piwi"/>
    <property type="match status" value="1"/>
</dbReference>
<evidence type="ECO:0000313" key="2">
    <source>
        <dbReference type="EMBL" id="KAK8761513.1"/>
    </source>
</evidence>
<dbReference type="AlphaFoldDB" id="A0AAQ4DGC3"/>
<dbReference type="InterPro" id="IPR036397">
    <property type="entry name" value="RNaseH_sf"/>
</dbReference>
<sequence length="135" mass="15003">MEARGMVVNSGPLFIEDELYTVGNAQDPGDVKEVEIIEDLNIIARDLEACKMANEGAEHRNIIYRDVVIEGQLSQEQQTDLRTLRDACPEELTRTPSITLVIVQKRHKTSILTRADGDNVETGTAVDTSITHARN</sequence>
<gene>
    <name evidence="2" type="ORF">V5799_027220</name>
</gene>
<dbReference type="SUPFAM" id="SSF53098">
    <property type="entry name" value="Ribonuclease H-like"/>
    <property type="match status" value="1"/>
</dbReference>
<comment type="caution">
    <text evidence="2">The sequence shown here is derived from an EMBL/GenBank/DDBJ whole genome shotgun (WGS) entry which is preliminary data.</text>
</comment>
<evidence type="ECO:0000313" key="3">
    <source>
        <dbReference type="Proteomes" id="UP001321473"/>
    </source>
</evidence>
<dbReference type="PANTHER" id="PTHR22891">
    <property type="entry name" value="EUKARYOTIC TRANSLATION INITIATION FACTOR 2C"/>
    <property type="match status" value="1"/>
</dbReference>
<dbReference type="InterPro" id="IPR003165">
    <property type="entry name" value="Piwi"/>
</dbReference>